<keyword evidence="1" id="KW-0732">Signal</keyword>
<dbReference type="EMBL" id="JACOOH010000005">
    <property type="protein sequence ID" value="MBC5621888.1"/>
    <property type="molecule type" value="Genomic_DNA"/>
</dbReference>
<feature type="signal peptide" evidence="1">
    <location>
        <begin position="1"/>
        <end position="18"/>
    </location>
</feature>
<proteinExistence type="predicted"/>
<reference evidence="3 4" key="1">
    <citation type="submission" date="2020-08" db="EMBL/GenBank/DDBJ databases">
        <title>Genome public.</title>
        <authorList>
            <person name="Liu C."/>
            <person name="Sun Q."/>
        </authorList>
    </citation>
    <scope>NUCLEOTIDE SEQUENCE [LARGE SCALE GENOMIC DNA]</scope>
    <source>
        <strain evidence="3 4">NSJ-56</strain>
    </source>
</reference>
<feature type="domain" description="DUF4878" evidence="2">
    <location>
        <begin position="24"/>
        <end position="128"/>
    </location>
</feature>
<evidence type="ECO:0000259" key="2">
    <source>
        <dbReference type="Pfam" id="PF12870"/>
    </source>
</evidence>
<dbReference type="Gene3D" id="3.10.450.50">
    <property type="match status" value="1"/>
</dbReference>
<dbReference type="InterPro" id="IPR024267">
    <property type="entry name" value="DUF4878"/>
</dbReference>
<evidence type="ECO:0000256" key="1">
    <source>
        <dbReference type="SAM" id="SignalP"/>
    </source>
</evidence>
<sequence length="135" mass="15347">MKTKLFSLMLLLVCGLMASCGKSDEETVKDLALKFYKDSKEGNYSSMEKYVVGNDMLFQIVKAGKAKDKQVLKFMEEEAAKYEETVKGIEFSEDGTKAKVQVLLKEKKGERERTDNLDVRKVDGKWMVYQGVPGR</sequence>
<accession>A0ABR7D1S9</accession>
<protein>
    <submittedName>
        <fullName evidence="3">DUF4878 domain-containing protein</fullName>
    </submittedName>
</protein>
<name>A0ABR7D1S9_9BACT</name>
<keyword evidence="4" id="KW-1185">Reference proteome</keyword>
<organism evidence="3 4">
    <name type="scientific">Butyricimonas hominis</name>
    <dbReference type="NCBI Taxonomy" id="2763032"/>
    <lineage>
        <taxon>Bacteria</taxon>
        <taxon>Pseudomonadati</taxon>
        <taxon>Bacteroidota</taxon>
        <taxon>Bacteroidia</taxon>
        <taxon>Bacteroidales</taxon>
        <taxon>Odoribacteraceae</taxon>
        <taxon>Butyricimonas</taxon>
    </lineage>
</organism>
<evidence type="ECO:0000313" key="3">
    <source>
        <dbReference type="EMBL" id="MBC5621888.1"/>
    </source>
</evidence>
<comment type="caution">
    <text evidence="3">The sequence shown here is derived from an EMBL/GenBank/DDBJ whole genome shotgun (WGS) entry which is preliminary data.</text>
</comment>
<evidence type="ECO:0000313" key="4">
    <source>
        <dbReference type="Proteomes" id="UP000646484"/>
    </source>
</evidence>
<dbReference type="RefSeq" id="WP_099293642.1">
    <property type="nucleotide sequence ID" value="NZ_JACOOH010000005.1"/>
</dbReference>
<dbReference type="Proteomes" id="UP000646484">
    <property type="component" value="Unassembled WGS sequence"/>
</dbReference>
<dbReference type="PROSITE" id="PS51257">
    <property type="entry name" value="PROKAR_LIPOPROTEIN"/>
    <property type="match status" value="1"/>
</dbReference>
<dbReference type="Pfam" id="PF12870">
    <property type="entry name" value="DUF4878"/>
    <property type="match status" value="1"/>
</dbReference>
<gene>
    <name evidence="3" type="ORF">H8S64_12340</name>
</gene>
<feature type="chain" id="PRO_5045164342" evidence="1">
    <location>
        <begin position="19"/>
        <end position="135"/>
    </location>
</feature>